<proteinExistence type="predicted"/>
<reference evidence="1" key="1">
    <citation type="submission" date="2017-07" db="EMBL/GenBank/DDBJ databases">
        <title>Taro Niue Genome Assembly and Annotation.</title>
        <authorList>
            <person name="Atibalentja N."/>
            <person name="Keating K."/>
            <person name="Fields C.J."/>
        </authorList>
    </citation>
    <scope>NUCLEOTIDE SEQUENCE</scope>
    <source>
        <strain evidence="1">Niue_2</strain>
        <tissue evidence="1">Leaf</tissue>
    </source>
</reference>
<sequence length="135" mass="14993">MWTGTSQVFKQDSPNLGRDLLFDEEARDLCVAKVNVEISNFLGDVLPLCLIPLLLPWWTRRGFGVLGLICTISTDKNESIQVYSATWRNQHKSRASVFRIYIRGGGGGWLRSSKYSCGAGGADAARCIVHDEVDE</sequence>
<dbReference type="AlphaFoldDB" id="A0A843TVQ3"/>
<accession>A0A843TVQ3</accession>
<dbReference type="EMBL" id="NMUH01000246">
    <property type="protein sequence ID" value="MQL75331.1"/>
    <property type="molecule type" value="Genomic_DNA"/>
</dbReference>
<evidence type="ECO:0000313" key="1">
    <source>
        <dbReference type="EMBL" id="MQL75331.1"/>
    </source>
</evidence>
<organism evidence="1 2">
    <name type="scientific">Colocasia esculenta</name>
    <name type="common">Wild taro</name>
    <name type="synonym">Arum esculentum</name>
    <dbReference type="NCBI Taxonomy" id="4460"/>
    <lineage>
        <taxon>Eukaryota</taxon>
        <taxon>Viridiplantae</taxon>
        <taxon>Streptophyta</taxon>
        <taxon>Embryophyta</taxon>
        <taxon>Tracheophyta</taxon>
        <taxon>Spermatophyta</taxon>
        <taxon>Magnoliopsida</taxon>
        <taxon>Liliopsida</taxon>
        <taxon>Araceae</taxon>
        <taxon>Aroideae</taxon>
        <taxon>Colocasieae</taxon>
        <taxon>Colocasia</taxon>
    </lineage>
</organism>
<keyword evidence="2" id="KW-1185">Reference proteome</keyword>
<dbReference type="Proteomes" id="UP000652761">
    <property type="component" value="Unassembled WGS sequence"/>
</dbReference>
<evidence type="ECO:0000313" key="2">
    <source>
        <dbReference type="Proteomes" id="UP000652761"/>
    </source>
</evidence>
<protein>
    <submittedName>
        <fullName evidence="1">Uncharacterized protein</fullName>
    </submittedName>
</protein>
<comment type="caution">
    <text evidence="1">The sequence shown here is derived from an EMBL/GenBank/DDBJ whole genome shotgun (WGS) entry which is preliminary data.</text>
</comment>
<name>A0A843TVQ3_COLES</name>
<gene>
    <name evidence="1" type="ORF">Taro_007693</name>
</gene>